<sequence length="169" mass="20029">MEAYLRDLLLWEAVESDVEVEMLENPTLNHLKVYEEKISRKYRALSNLHAAVDETIFTRIMACKTAKQVWDKLKTKFQGSKETKQMHIFNLRKKFKLLKMKEMENVKEYINRVMKVVNRIRSRGEDLPKKRIVKKVMITLPKKFEAKISSLEDTWDLSQLTLQELANAL</sequence>
<dbReference type="PANTHER" id="PTHR35317:SF31">
    <property type="entry name" value="DUF4219 DOMAIN-CONTAINING PROTEIN"/>
    <property type="match status" value="1"/>
</dbReference>
<evidence type="ECO:0008006" key="2">
    <source>
        <dbReference type="Google" id="ProtNLM"/>
    </source>
</evidence>
<reference evidence="1" key="2">
    <citation type="journal article" date="2024" name="Plant">
        <title>Genomic evolution and insights into agronomic trait innovations of Sesamum species.</title>
        <authorList>
            <person name="Miao H."/>
            <person name="Wang L."/>
            <person name="Qu L."/>
            <person name="Liu H."/>
            <person name="Sun Y."/>
            <person name="Le M."/>
            <person name="Wang Q."/>
            <person name="Wei S."/>
            <person name="Zheng Y."/>
            <person name="Lin W."/>
            <person name="Duan Y."/>
            <person name="Cao H."/>
            <person name="Xiong S."/>
            <person name="Wang X."/>
            <person name="Wei L."/>
            <person name="Li C."/>
            <person name="Ma Q."/>
            <person name="Ju M."/>
            <person name="Zhao R."/>
            <person name="Li G."/>
            <person name="Mu C."/>
            <person name="Tian Q."/>
            <person name="Mei H."/>
            <person name="Zhang T."/>
            <person name="Gao T."/>
            <person name="Zhang H."/>
        </authorList>
    </citation>
    <scope>NUCLEOTIDE SEQUENCE</scope>
    <source>
        <strain evidence="1">G02</strain>
    </source>
</reference>
<proteinExistence type="predicted"/>
<comment type="caution">
    <text evidence="1">The sequence shown here is derived from an EMBL/GenBank/DDBJ whole genome shotgun (WGS) entry which is preliminary data.</text>
</comment>
<dbReference type="AlphaFoldDB" id="A0AAW2JX03"/>
<gene>
    <name evidence="1" type="ORF">Sradi_6550000</name>
</gene>
<organism evidence="1">
    <name type="scientific">Sesamum radiatum</name>
    <name type="common">Black benniseed</name>
    <dbReference type="NCBI Taxonomy" id="300843"/>
    <lineage>
        <taxon>Eukaryota</taxon>
        <taxon>Viridiplantae</taxon>
        <taxon>Streptophyta</taxon>
        <taxon>Embryophyta</taxon>
        <taxon>Tracheophyta</taxon>
        <taxon>Spermatophyta</taxon>
        <taxon>Magnoliopsida</taxon>
        <taxon>eudicotyledons</taxon>
        <taxon>Gunneridae</taxon>
        <taxon>Pentapetalae</taxon>
        <taxon>asterids</taxon>
        <taxon>lamiids</taxon>
        <taxon>Lamiales</taxon>
        <taxon>Pedaliaceae</taxon>
        <taxon>Sesamum</taxon>
    </lineage>
</organism>
<protein>
    <recommendedName>
        <fullName evidence="2">UBN2 domain-containing protein</fullName>
    </recommendedName>
</protein>
<reference evidence="1" key="1">
    <citation type="submission" date="2020-06" db="EMBL/GenBank/DDBJ databases">
        <authorList>
            <person name="Li T."/>
            <person name="Hu X."/>
            <person name="Zhang T."/>
            <person name="Song X."/>
            <person name="Zhang H."/>
            <person name="Dai N."/>
            <person name="Sheng W."/>
            <person name="Hou X."/>
            <person name="Wei L."/>
        </authorList>
    </citation>
    <scope>NUCLEOTIDE SEQUENCE</scope>
    <source>
        <strain evidence="1">G02</strain>
        <tissue evidence="1">Leaf</tissue>
    </source>
</reference>
<dbReference type="PANTHER" id="PTHR35317">
    <property type="entry name" value="OS04G0629600 PROTEIN"/>
    <property type="match status" value="1"/>
</dbReference>
<dbReference type="EMBL" id="JACGWJ010000031">
    <property type="protein sequence ID" value="KAL0298902.1"/>
    <property type="molecule type" value="Genomic_DNA"/>
</dbReference>
<name>A0AAW2JX03_SESRA</name>
<accession>A0AAW2JX03</accession>
<evidence type="ECO:0000313" key="1">
    <source>
        <dbReference type="EMBL" id="KAL0298902.1"/>
    </source>
</evidence>
<dbReference type="Pfam" id="PF14223">
    <property type="entry name" value="Retrotran_gag_2"/>
    <property type="match status" value="1"/>
</dbReference>